<evidence type="ECO:0000259" key="3">
    <source>
        <dbReference type="Pfam" id="PF07687"/>
    </source>
</evidence>
<proteinExistence type="predicted"/>
<dbReference type="Pfam" id="PF01546">
    <property type="entry name" value="Peptidase_M20"/>
    <property type="match status" value="1"/>
</dbReference>
<sequence length="383" mass="40479">MARAGGARVSVAVELLASLIRVPSVNPSIAPDEAGDERAIAAFACEWLASHGVRAWQEEAAPGRSNAVAEVRGGEGPTLVLCGHIDTVGTPGMPAPFEPRIETGRMYGRGAYDMKGGVAACMATAAALAGEQFGGTLMLALVADEEHASLGSQAYVARHRADACILTEPSEGDLMFAHKGFVWLDVVVRGRAAHGSRWDLGDSANARMGHVLAALDRFDAEVLRGRRDPVLGPASMHPALLKGGVGLSTYAPECCLQIERRTLPGETPDQVRDELAAVVHASAPDAEVAITLVRPAMHCDESQPIRRMVRDAITQVTGTAPREIGVGFWTDAALFAAAGIPTVDYGPTGAGAHEPEEWVEIASVERTAQVLLQAARDFFARRR</sequence>
<evidence type="ECO:0000256" key="2">
    <source>
        <dbReference type="ARBA" id="ARBA00022801"/>
    </source>
</evidence>
<dbReference type="EMBL" id="JABFRW010000135">
    <property type="protein sequence ID" value="NOT34649.1"/>
    <property type="molecule type" value="Genomic_DNA"/>
</dbReference>
<dbReference type="InterPro" id="IPR036264">
    <property type="entry name" value="Bact_exopeptidase_dim_dom"/>
</dbReference>
<dbReference type="PANTHER" id="PTHR43808">
    <property type="entry name" value="ACETYLORNITHINE DEACETYLASE"/>
    <property type="match status" value="1"/>
</dbReference>
<dbReference type="GO" id="GO:0046872">
    <property type="term" value="F:metal ion binding"/>
    <property type="evidence" value="ECO:0007669"/>
    <property type="project" value="UniProtKB-KW"/>
</dbReference>
<dbReference type="PANTHER" id="PTHR43808:SF25">
    <property type="entry name" value="PEPTIDASE M20 DIMERISATION DOMAIN-CONTAINING PROTEIN"/>
    <property type="match status" value="1"/>
</dbReference>
<organism evidence="4 5">
    <name type="scientific">Eiseniibacteriota bacterium</name>
    <dbReference type="NCBI Taxonomy" id="2212470"/>
    <lineage>
        <taxon>Bacteria</taxon>
        <taxon>Candidatus Eiseniibacteriota</taxon>
    </lineage>
</organism>
<comment type="caution">
    <text evidence="4">The sequence shown here is derived from an EMBL/GenBank/DDBJ whole genome shotgun (WGS) entry which is preliminary data.</text>
</comment>
<accession>A0A849SZY9</accession>
<evidence type="ECO:0000313" key="5">
    <source>
        <dbReference type="Proteomes" id="UP000580839"/>
    </source>
</evidence>
<dbReference type="SUPFAM" id="SSF55031">
    <property type="entry name" value="Bacterial exopeptidase dimerisation domain"/>
    <property type="match status" value="1"/>
</dbReference>
<dbReference type="Gene3D" id="3.30.70.360">
    <property type="match status" value="1"/>
</dbReference>
<dbReference type="GO" id="GO:0016787">
    <property type="term" value="F:hydrolase activity"/>
    <property type="evidence" value="ECO:0007669"/>
    <property type="project" value="UniProtKB-KW"/>
</dbReference>
<evidence type="ECO:0000256" key="1">
    <source>
        <dbReference type="ARBA" id="ARBA00022723"/>
    </source>
</evidence>
<dbReference type="InterPro" id="IPR011650">
    <property type="entry name" value="Peptidase_M20_dimer"/>
</dbReference>
<reference evidence="4 5" key="1">
    <citation type="submission" date="2020-04" db="EMBL/GenBank/DDBJ databases">
        <title>Metagenomic profiling of ammonia- and methane-oxidizing microorganisms in a Dutch drinking water treatment plant.</title>
        <authorList>
            <person name="Poghosyan L."/>
            <person name="Leucker S."/>
        </authorList>
    </citation>
    <scope>NUCLEOTIDE SEQUENCE [LARGE SCALE GENOMIC DNA]</scope>
    <source>
        <strain evidence="4">S-RSF-IL-03</strain>
    </source>
</reference>
<name>A0A849SZY9_UNCEI</name>
<keyword evidence="2 4" id="KW-0378">Hydrolase</keyword>
<dbReference type="Proteomes" id="UP000580839">
    <property type="component" value="Unassembled WGS sequence"/>
</dbReference>
<dbReference type="InterPro" id="IPR002933">
    <property type="entry name" value="Peptidase_M20"/>
</dbReference>
<keyword evidence="1" id="KW-0479">Metal-binding</keyword>
<protein>
    <submittedName>
        <fullName evidence="4">M20/M25/M40 family metallo-hydrolase</fullName>
    </submittedName>
</protein>
<dbReference type="SUPFAM" id="SSF53187">
    <property type="entry name" value="Zn-dependent exopeptidases"/>
    <property type="match status" value="1"/>
</dbReference>
<dbReference type="Pfam" id="PF07687">
    <property type="entry name" value="M20_dimer"/>
    <property type="match status" value="1"/>
</dbReference>
<gene>
    <name evidence="4" type="ORF">HOP12_10840</name>
</gene>
<dbReference type="Gene3D" id="3.40.630.10">
    <property type="entry name" value="Zn peptidases"/>
    <property type="match status" value="1"/>
</dbReference>
<dbReference type="InterPro" id="IPR050072">
    <property type="entry name" value="Peptidase_M20A"/>
</dbReference>
<feature type="domain" description="Peptidase M20 dimerisation" evidence="3">
    <location>
        <begin position="177"/>
        <end position="284"/>
    </location>
</feature>
<evidence type="ECO:0000313" key="4">
    <source>
        <dbReference type="EMBL" id="NOT34649.1"/>
    </source>
</evidence>
<dbReference type="AlphaFoldDB" id="A0A849SZY9"/>